<dbReference type="EMBL" id="BOMQ01000011">
    <property type="protein sequence ID" value="GIE47359.1"/>
    <property type="molecule type" value="Genomic_DNA"/>
</dbReference>
<dbReference type="RefSeq" id="WP_203765361.1">
    <property type="nucleotide sequence ID" value="NZ_BAAAYJ010000064.1"/>
</dbReference>
<evidence type="ECO:0000313" key="2">
    <source>
        <dbReference type="EMBL" id="GIE47359.1"/>
    </source>
</evidence>
<reference evidence="2" key="1">
    <citation type="submission" date="2021-01" db="EMBL/GenBank/DDBJ databases">
        <title>Whole genome shotgun sequence of Actinoplanes nipponensis NBRC 14063.</title>
        <authorList>
            <person name="Komaki H."/>
            <person name="Tamura T."/>
        </authorList>
    </citation>
    <scope>NUCLEOTIDE SEQUENCE</scope>
    <source>
        <strain evidence="2">NBRC 14063</strain>
    </source>
</reference>
<dbReference type="Pfam" id="PF14248">
    <property type="entry name" value="DUF4345"/>
    <property type="match status" value="1"/>
</dbReference>
<feature type="transmembrane region" description="Helical" evidence="1">
    <location>
        <begin position="103"/>
        <end position="121"/>
    </location>
</feature>
<dbReference type="AlphaFoldDB" id="A0A919MFB6"/>
<name>A0A919MFB6_9ACTN</name>
<keyword evidence="1" id="KW-1133">Transmembrane helix</keyword>
<evidence type="ECO:0000313" key="3">
    <source>
        <dbReference type="Proteomes" id="UP000647172"/>
    </source>
</evidence>
<evidence type="ECO:0000256" key="1">
    <source>
        <dbReference type="SAM" id="Phobius"/>
    </source>
</evidence>
<proteinExistence type="predicted"/>
<keyword evidence="1" id="KW-0472">Membrane</keyword>
<keyword evidence="3" id="KW-1185">Reference proteome</keyword>
<protein>
    <recommendedName>
        <fullName evidence="4">DUF4345 domain-containing protein</fullName>
    </recommendedName>
</protein>
<feature type="transmembrane region" description="Helical" evidence="1">
    <location>
        <begin position="50"/>
        <end position="69"/>
    </location>
</feature>
<feature type="transmembrane region" description="Helical" evidence="1">
    <location>
        <begin position="76"/>
        <end position="97"/>
    </location>
</feature>
<gene>
    <name evidence="2" type="ORF">Ani05nite_08930</name>
</gene>
<organism evidence="2 3">
    <name type="scientific">Actinoplanes nipponensis</name>
    <dbReference type="NCBI Taxonomy" id="135950"/>
    <lineage>
        <taxon>Bacteria</taxon>
        <taxon>Bacillati</taxon>
        <taxon>Actinomycetota</taxon>
        <taxon>Actinomycetes</taxon>
        <taxon>Micromonosporales</taxon>
        <taxon>Micromonosporaceae</taxon>
        <taxon>Actinoplanes</taxon>
    </lineage>
</organism>
<comment type="caution">
    <text evidence="2">The sequence shown here is derived from an EMBL/GenBank/DDBJ whole genome shotgun (WGS) entry which is preliminary data.</text>
</comment>
<accession>A0A919MFB6</accession>
<keyword evidence="1" id="KW-0812">Transmembrane</keyword>
<evidence type="ECO:0008006" key="4">
    <source>
        <dbReference type="Google" id="ProtNLM"/>
    </source>
</evidence>
<sequence length="146" mass="14761">MSGRGLRLVTGALGVLAVATGTLAVAEGPAGMLDGQVTTPTVDSEVRFLGTYWLAYGVVTLVLAPRVAAAPAAPAYRGWLGVMAASGLARAVSFVVAGPPHPVMAAAMVVELVAPPVLWAWHRRVVSAAAGGRDPSPVAAAVAERR</sequence>
<dbReference type="InterPro" id="IPR025597">
    <property type="entry name" value="DUF4345"/>
</dbReference>
<dbReference type="Proteomes" id="UP000647172">
    <property type="component" value="Unassembled WGS sequence"/>
</dbReference>